<dbReference type="EMBL" id="UOEU01000235">
    <property type="protein sequence ID" value="VAW31505.1"/>
    <property type="molecule type" value="Genomic_DNA"/>
</dbReference>
<reference evidence="2" key="1">
    <citation type="submission" date="2018-06" db="EMBL/GenBank/DDBJ databases">
        <authorList>
            <person name="Zhirakovskaya E."/>
        </authorList>
    </citation>
    <scope>NUCLEOTIDE SEQUENCE</scope>
</reference>
<evidence type="ECO:0000256" key="1">
    <source>
        <dbReference type="SAM" id="Phobius"/>
    </source>
</evidence>
<evidence type="ECO:0000313" key="2">
    <source>
        <dbReference type="EMBL" id="VAW31505.1"/>
    </source>
</evidence>
<protein>
    <submittedName>
        <fullName evidence="2">Uncharacterized protein</fullName>
    </submittedName>
</protein>
<organism evidence="2">
    <name type="scientific">hydrothermal vent metagenome</name>
    <dbReference type="NCBI Taxonomy" id="652676"/>
    <lineage>
        <taxon>unclassified sequences</taxon>
        <taxon>metagenomes</taxon>
        <taxon>ecological metagenomes</taxon>
    </lineage>
</organism>
<keyword evidence="1" id="KW-0812">Transmembrane</keyword>
<name>A0A3B0UKF0_9ZZZZ</name>
<accession>A0A3B0UKF0</accession>
<proteinExistence type="predicted"/>
<feature type="transmembrane region" description="Helical" evidence="1">
    <location>
        <begin position="61"/>
        <end position="79"/>
    </location>
</feature>
<dbReference type="AlphaFoldDB" id="A0A3B0UKF0"/>
<keyword evidence="1" id="KW-1133">Transmembrane helix</keyword>
<sequence>MDESPSTKEAGLDPFFKRIDLSNKPISLHCEQCMLPLGKEMANCPQRPSGHCPYLFTQKRSYSLIFTLLYLGGAFVLWVESTQR</sequence>
<gene>
    <name evidence="2" type="ORF">MNBD_CHLOROFLEXI01-567</name>
</gene>
<keyword evidence="1" id="KW-0472">Membrane</keyword>